<organism evidence="1">
    <name type="scientific">mine drainage metagenome</name>
    <dbReference type="NCBI Taxonomy" id="410659"/>
    <lineage>
        <taxon>unclassified sequences</taxon>
        <taxon>metagenomes</taxon>
        <taxon>ecological metagenomes</taxon>
    </lineage>
</organism>
<dbReference type="AlphaFoldDB" id="A0A1J5RBW3"/>
<protein>
    <submittedName>
        <fullName evidence="1">Uncharacterized protein</fullName>
    </submittedName>
</protein>
<name>A0A1J5RBW3_9ZZZZ</name>
<gene>
    <name evidence="1" type="ORF">GALL_285880</name>
</gene>
<sequence length="64" mass="7174">MLVFKKLRVRDVLSRALRRDPGTAAAKPGRTPRLSYADVRLSSLGLALQRQGSFDEWLRGPAHD</sequence>
<reference evidence="1" key="1">
    <citation type="submission" date="2016-10" db="EMBL/GenBank/DDBJ databases">
        <title>Sequence of Gallionella enrichment culture.</title>
        <authorList>
            <person name="Poehlein A."/>
            <person name="Muehling M."/>
            <person name="Daniel R."/>
        </authorList>
    </citation>
    <scope>NUCLEOTIDE SEQUENCE</scope>
</reference>
<evidence type="ECO:0000313" key="1">
    <source>
        <dbReference type="EMBL" id="OIQ89511.1"/>
    </source>
</evidence>
<proteinExistence type="predicted"/>
<accession>A0A1J5RBW3</accession>
<dbReference type="EMBL" id="MLJW01000327">
    <property type="protein sequence ID" value="OIQ89511.1"/>
    <property type="molecule type" value="Genomic_DNA"/>
</dbReference>
<comment type="caution">
    <text evidence="1">The sequence shown here is derived from an EMBL/GenBank/DDBJ whole genome shotgun (WGS) entry which is preliminary data.</text>
</comment>